<dbReference type="HOGENOM" id="CLU_3094269_0_0_2"/>
<dbReference type="KEGG" id="pog:Pogu_2372"/>
<evidence type="ECO:0000313" key="1">
    <source>
        <dbReference type="EMBL" id="AFA40399.1"/>
    </source>
</evidence>
<sequence length="51" mass="5901">MYTGKCHMSELSKLEFVKVDLSKIVTEQEYKRGGASPSQSYRISTTLFLRR</sequence>
<dbReference type="Proteomes" id="UP000009062">
    <property type="component" value="Chromosome"/>
</dbReference>
<name>H6QBP8_PYROT</name>
<accession>H6QBP8</accession>
<gene>
    <name evidence="1" type="ordered locus">Pogu_2372</name>
</gene>
<dbReference type="STRING" id="698757.Pogu_2372"/>
<keyword evidence="2" id="KW-1185">Reference proteome</keyword>
<dbReference type="AlphaFoldDB" id="H6QBP8"/>
<protein>
    <submittedName>
        <fullName evidence="1">Uncharacterized protein</fullName>
    </submittedName>
</protein>
<organism evidence="1 2">
    <name type="scientific">Pyrobaculum oguniense (strain DSM 13380 / JCM 10595 / TE7)</name>
    <dbReference type="NCBI Taxonomy" id="698757"/>
    <lineage>
        <taxon>Archaea</taxon>
        <taxon>Thermoproteota</taxon>
        <taxon>Thermoprotei</taxon>
        <taxon>Thermoproteales</taxon>
        <taxon>Thermoproteaceae</taxon>
        <taxon>Pyrobaculum</taxon>
    </lineage>
</organism>
<reference evidence="1 2" key="1">
    <citation type="journal article" date="2012" name="Stand. Genomic Sci.">
        <title>Complete genome sequence of Pyrobaculum oguniense.</title>
        <authorList>
            <person name="Bernick D.L."/>
            <person name="Karplus K."/>
            <person name="Lui L.M."/>
            <person name="Coker J.K."/>
            <person name="Murphy J.N."/>
            <person name="Chan P.P."/>
            <person name="Cozen A.E."/>
            <person name="Lowe T.M."/>
        </authorList>
    </citation>
    <scope>NUCLEOTIDE SEQUENCE [LARGE SCALE GENOMIC DNA]</scope>
    <source>
        <strain evidence="1 2">TE7</strain>
    </source>
</reference>
<dbReference type="EMBL" id="CP003316">
    <property type="protein sequence ID" value="AFA40399.1"/>
    <property type="molecule type" value="Genomic_DNA"/>
</dbReference>
<proteinExistence type="predicted"/>
<evidence type="ECO:0000313" key="2">
    <source>
        <dbReference type="Proteomes" id="UP000009062"/>
    </source>
</evidence>